<dbReference type="InterPro" id="IPR036396">
    <property type="entry name" value="Cyt_P450_sf"/>
</dbReference>
<evidence type="ECO:0000256" key="3">
    <source>
        <dbReference type="ARBA" id="ARBA00004174"/>
    </source>
</evidence>
<evidence type="ECO:0000256" key="8">
    <source>
        <dbReference type="ARBA" id="ARBA00022824"/>
    </source>
</evidence>
<accession>A0AAV1LHJ9</accession>
<name>A0AAV1LHJ9_9NEOP</name>
<dbReference type="PANTHER" id="PTHR24291">
    <property type="entry name" value="CYTOCHROME P450 FAMILY 4"/>
    <property type="match status" value="1"/>
</dbReference>
<keyword evidence="11" id="KW-0408">Iron</keyword>
<dbReference type="GO" id="GO:0005506">
    <property type="term" value="F:iron ion binding"/>
    <property type="evidence" value="ECO:0007669"/>
    <property type="project" value="InterPro"/>
</dbReference>
<keyword evidence="6" id="KW-0349">Heme</keyword>
<evidence type="ECO:0000256" key="10">
    <source>
        <dbReference type="ARBA" id="ARBA00023002"/>
    </source>
</evidence>
<comment type="caution">
    <text evidence="14">The sequence shown here is derived from an EMBL/GenBank/DDBJ whole genome shotgun (WGS) entry which is preliminary data.</text>
</comment>
<keyword evidence="8" id="KW-0256">Endoplasmic reticulum</keyword>
<dbReference type="Gene3D" id="1.10.630.10">
    <property type="entry name" value="Cytochrome P450"/>
    <property type="match status" value="1"/>
</dbReference>
<dbReference type="GO" id="GO:0004497">
    <property type="term" value="F:monooxygenase activity"/>
    <property type="evidence" value="ECO:0007669"/>
    <property type="project" value="UniProtKB-KW"/>
</dbReference>
<evidence type="ECO:0000256" key="9">
    <source>
        <dbReference type="ARBA" id="ARBA00022848"/>
    </source>
</evidence>
<dbReference type="PANTHER" id="PTHR24291:SF189">
    <property type="entry name" value="CYTOCHROME P450 4C3-RELATED"/>
    <property type="match status" value="1"/>
</dbReference>
<comment type="similarity">
    <text evidence="5">Belongs to the cytochrome P450 family.</text>
</comment>
<dbReference type="Pfam" id="PF00067">
    <property type="entry name" value="p450"/>
    <property type="match status" value="1"/>
</dbReference>
<keyword evidence="7" id="KW-0479">Metal-binding</keyword>
<keyword evidence="12" id="KW-0503">Monooxygenase</keyword>
<keyword evidence="9" id="KW-0492">Microsome</keyword>
<evidence type="ECO:0000256" key="2">
    <source>
        <dbReference type="ARBA" id="ARBA00003690"/>
    </source>
</evidence>
<comment type="subcellular location">
    <subcellularLocation>
        <location evidence="4">Endoplasmic reticulum membrane</location>
        <topology evidence="4">Peripheral membrane protein</topology>
    </subcellularLocation>
    <subcellularLocation>
        <location evidence="3">Microsome membrane</location>
        <topology evidence="3">Peripheral membrane protein</topology>
    </subcellularLocation>
</comment>
<proteinExistence type="inferred from homology"/>
<dbReference type="Proteomes" id="UP001314205">
    <property type="component" value="Unassembled WGS sequence"/>
</dbReference>
<dbReference type="InterPro" id="IPR050196">
    <property type="entry name" value="Cytochrome_P450_Monoox"/>
</dbReference>
<gene>
    <name evidence="14" type="ORF">PARMNEM_LOCUS14091</name>
</gene>
<dbReference type="SUPFAM" id="SSF48264">
    <property type="entry name" value="Cytochrome P450"/>
    <property type="match status" value="1"/>
</dbReference>
<evidence type="ECO:0000313" key="14">
    <source>
        <dbReference type="EMBL" id="CAK1594468.1"/>
    </source>
</evidence>
<protein>
    <submittedName>
        <fullName evidence="14">Uncharacterized protein</fullName>
    </submittedName>
</protein>
<comment type="cofactor">
    <cofactor evidence="1">
        <name>heme</name>
        <dbReference type="ChEBI" id="CHEBI:30413"/>
    </cofactor>
</comment>
<evidence type="ECO:0000256" key="13">
    <source>
        <dbReference type="ARBA" id="ARBA00023136"/>
    </source>
</evidence>
<dbReference type="GO" id="GO:0020037">
    <property type="term" value="F:heme binding"/>
    <property type="evidence" value="ECO:0007669"/>
    <property type="project" value="InterPro"/>
</dbReference>
<keyword evidence="15" id="KW-1185">Reference proteome</keyword>
<evidence type="ECO:0000256" key="1">
    <source>
        <dbReference type="ARBA" id="ARBA00001971"/>
    </source>
</evidence>
<evidence type="ECO:0000256" key="7">
    <source>
        <dbReference type="ARBA" id="ARBA00022723"/>
    </source>
</evidence>
<dbReference type="EMBL" id="CAVLGL010000090">
    <property type="protein sequence ID" value="CAK1594468.1"/>
    <property type="molecule type" value="Genomic_DNA"/>
</dbReference>
<keyword evidence="10" id="KW-0560">Oxidoreductase</keyword>
<organism evidence="14 15">
    <name type="scientific">Parnassius mnemosyne</name>
    <name type="common">clouded apollo</name>
    <dbReference type="NCBI Taxonomy" id="213953"/>
    <lineage>
        <taxon>Eukaryota</taxon>
        <taxon>Metazoa</taxon>
        <taxon>Ecdysozoa</taxon>
        <taxon>Arthropoda</taxon>
        <taxon>Hexapoda</taxon>
        <taxon>Insecta</taxon>
        <taxon>Pterygota</taxon>
        <taxon>Neoptera</taxon>
        <taxon>Endopterygota</taxon>
        <taxon>Lepidoptera</taxon>
        <taxon>Glossata</taxon>
        <taxon>Ditrysia</taxon>
        <taxon>Papilionoidea</taxon>
        <taxon>Papilionidae</taxon>
        <taxon>Parnassiinae</taxon>
        <taxon>Parnassini</taxon>
        <taxon>Parnassius</taxon>
        <taxon>Driopa</taxon>
    </lineage>
</organism>
<evidence type="ECO:0000256" key="5">
    <source>
        <dbReference type="ARBA" id="ARBA00010617"/>
    </source>
</evidence>
<evidence type="ECO:0000256" key="11">
    <source>
        <dbReference type="ARBA" id="ARBA00023004"/>
    </source>
</evidence>
<evidence type="ECO:0000256" key="12">
    <source>
        <dbReference type="ARBA" id="ARBA00023033"/>
    </source>
</evidence>
<keyword evidence="13" id="KW-0472">Membrane</keyword>
<dbReference type="EMBL" id="CAVLGL010000090">
    <property type="protein sequence ID" value="CAK1594469.1"/>
    <property type="molecule type" value="Genomic_DNA"/>
</dbReference>
<dbReference type="InterPro" id="IPR001128">
    <property type="entry name" value="Cyt_P450"/>
</dbReference>
<evidence type="ECO:0000256" key="4">
    <source>
        <dbReference type="ARBA" id="ARBA00004406"/>
    </source>
</evidence>
<dbReference type="GO" id="GO:0005789">
    <property type="term" value="C:endoplasmic reticulum membrane"/>
    <property type="evidence" value="ECO:0007669"/>
    <property type="project" value="UniProtKB-SubCell"/>
</dbReference>
<evidence type="ECO:0000256" key="6">
    <source>
        <dbReference type="ARBA" id="ARBA00022617"/>
    </source>
</evidence>
<sequence>MLALALFCLTFALYWIWRPLNTRSKLEPPTLPGALPFIGHAHILLGDSVSFWNTLKGVAYTTLRMGGVIKVSIGSRTLYVVTDPEDSLTVTNACVQKDVVYEFAKPWLGEGLLTGKVSIWKRHRKLLSPAFSQLVLDGFQGVFNNQSRRFVRDLEVEVGKGPFDHLVYTRRNALETICLTTMGVDIRKNSVLNSQYEQAIEQILNILTERFQKFWLLSDFIYSWSTLKKKEDQCLRILHSMSNKVKIHIFFSVLSSLLVEFVKRFSLGEKRFRKFPRTHTNKQSPILRTF</sequence>
<reference evidence="14 15" key="1">
    <citation type="submission" date="2023-11" db="EMBL/GenBank/DDBJ databases">
        <authorList>
            <person name="Hedman E."/>
            <person name="Englund M."/>
            <person name="Stromberg M."/>
            <person name="Nyberg Akerstrom W."/>
            <person name="Nylinder S."/>
            <person name="Jareborg N."/>
            <person name="Kallberg Y."/>
            <person name="Kronander E."/>
        </authorList>
    </citation>
    <scope>NUCLEOTIDE SEQUENCE [LARGE SCALE GENOMIC DNA]</scope>
</reference>
<comment type="function">
    <text evidence="2">May be involved in the metabolism of insect hormones and in the breakdown of synthetic insecticides.</text>
</comment>
<dbReference type="AlphaFoldDB" id="A0AAV1LHJ9"/>
<evidence type="ECO:0000313" key="15">
    <source>
        <dbReference type="Proteomes" id="UP001314205"/>
    </source>
</evidence>
<dbReference type="GO" id="GO:0016705">
    <property type="term" value="F:oxidoreductase activity, acting on paired donors, with incorporation or reduction of molecular oxygen"/>
    <property type="evidence" value="ECO:0007669"/>
    <property type="project" value="InterPro"/>
</dbReference>